<evidence type="ECO:0000313" key="10">
    <source>
        <dbReference type="Proteomes" id="UP000435357"/>
    </source>
</evidence>
<dbReference type="InterPro" id="IPR046357">
    <property type="entry name" value="PPIase_dom_sf"/>
</dbReference>
<dbReference type="OrthoDB" id="9814548at2"/>
<comment type="similarity">
    <text evidence="2 7">Belongs to the FKBP-type PPIase family.</text>
</comment>
<dbReference type="Gene3D" id="1.10.287.460">
    <property type="entry name" value="Peptidyl-prolyl cis-trans isomerase, FKBP-type, N-terminal domain"/>
    <property type="match status" value="1"/>
</dbReference>
<dbReference type="PANTHER" id="PTHR43811:SF19">
    <property type="entry name" value="39 KDA FK506-BINDING NUCLEAR PROTEIN"/>
    <property type="match status" value="1"/>
</dbReference>
<dbReference type="InterPro" id="IPR036944">
    <property type="entry name" value="PPIase_FKBP_N_sf"/>
</dbReference>
<evidence type="ECO:0000256" key="1">
    <source>
        <dbReference type="ARBA" id="ARBA00000971"/>
    </source>
</evidence>
<dbReference type="FunFam" id="3.10.50.40:FF:000045">
    <property type="entry name" value="Peptidyl-prolyl cis-trans isomerase"/>
    <property type="match status" value="1"/>
</dbReference>
<dbReference type="RefSeq" id="WP_151167825.1">
    <property type="nucleotide sequence ID" value="NZ_WACR01000005.1"/>
</dbReference>
<evidence type="ECO:0000256" key="4">
    <source>
        <dbReference type="ARBA" id="ARBA00023110"/>
    </source>
</evidence>
<evidence type="ECO:0000313" key="9">
    <source>
        <dbReference type="EMBL" id="KAB1064545.1"/>
    </source>
</evidence>
<dbReference type="EC" id="5.2.1.8" evidence="7"/>
<reference evidence="9 10" key="1">
    <citation type="submission" date="2019-09" db="EMBL/GenBank/DDBJ databases">
        <title>Genomes of Cryomorphaceae.</title>
        <authorList>
            <person name="Bowman J.P."/>
        </authorList>
    </citation>
    <scope>NUCLEOTIDE SEQUENCE [LARGE SCALE GENOMIC DNA]</scope>
    <source>
        <strain evidence="9 10">KCTC 52047</strain>
    </source>
</reference>
<keyword evidence="3" id="KW-0732">Signal</keyword>
<name>A0A6N6M579_9FLAO</name>
<dbReference type="InterPro" id="IPR000774">
    <property type="entry name" value="PPIase_FKBP_N"/>
</dbReference>
<protein>
    <recommendedName>
        <fullName evidence="7">Peptidyl-prolyl cis-trans isomerase</fullName>
        <ecNumber evidence="7">5.2.1.8</ecNumber>
    </recommendedName>
</protein>
<evidence type="ECO:0000256" key="7">
    <source>
        <dbReference type="RuleBase" id="RU003915"/>
    </source>
</evidence>
<dbReference type="PANTHER" id="PTHR43811">
    <property type="entry name" value="FKBP-TYPE PEPTIDYL-PROLYL CIS-TRANS ISOMERASE FKPA"/>
    <property type="match status" value="1"/>
</dbReference>
<accession>A0A6N6M579</accession>
<evidence type="ECO:0000256" key="2">
    <source>
        <dbReference type="ARBA" id="ARBA00006577"/>
    </source>
</evidence>
<dbReference type="AlphaFoldDB" id="A0A6N6M579"/>
<dbReference type="SUPFAM" id="SSF54534">
    <property type="entry name" value="FKBP-like"/>
    <property type="match status" value="1"/>
</dbReference>
<dbReference type="GO" id="GO:0006457">
    <property type="term" value="P:protein folding"/>
    <property type="evidence" value="ECO:0007669"/>
    <property type="project" value="InterPro"/>
</dbReference>
<comment type="caution">
    <text evidence="9">The sequence shown here is derived from an EMBL/GenBank/DDBJ whole genome shotgun (WGS) entry which is preliminary data.</text>
</comment>
<dbReference type="PROSITE" id="PS51257">
    <property type="entry name" value="PROKAR_LIPOPROTEIN"/>
    <property type="match status" value="1"/>
</dbReference>
<organism evidence="9 10">
    <name type="scientific">Salibacter halophilus</name>
    <dbReference type="NCBI Taxonomy" id="1803916"/>
    <lineage>
        <taxon>Bacteria</taxon>
        <taxon>Pseudomonadati</taxon>
        <taxon>Bacteroidota</taxon>
        <taxon>Flavobacteriia</taxon>
        <taxon>Flavobacteriales</taxon>
        <taxon>Salibacteraceae</taxon>
        <taxon>Salibacter</taxon>
    </lineage>
</organism>
<feature type="domain" description="PPIase FKBP-type" evidence="8">
    <location>
        <begin position="149"/>
        <end position="235"/>
    </location>
</feature>
<dbReference type="Proteomes" id="UP000435357">
    <property type="component" value="Unassembled WGS sequence"/>
</dbReference>
<dbReference type="InterPro" id="IPR001179">
    <property type="entry name" value="PPIase_FKBP_dom"/>
</dbReference>
<keyword evidence="4 6" id="KW-0697">Rotamase</keyword>
<dbReference type="Pfam" id="PF01346">
    <property type="entry name" value="FKBP_N"/>
    <property type="match status" value="1"/>
</dbReference>
<dbReference type="Pfam" id="PF00254">
    <property type="entry name" value="FKBP_C"/>
    <property type="match status" value="1"/>
</dbReference>
<evidence type="ECO:0000259" key="8">
    <source>
        <dbReference type="PROSITE" id="PS50059"/>
    </source>
</evidence>
<keyword evidence="10" id="KW-1185">Reference proteome</keyword>
<keyword evidence="5 6" id="KW-0413">Isomerase</keyword>
<comment type="catalytic activity">
    <reaction evidence="1 6 7">
        <text>[protein]-peptidylproline (omega=180) = [protein]-peptidylproline (omega=0)</text>
        <dbReference type="Rhea" id="RHEA:16237"/>
        <dbReference type="Rhea" id="RHEA-COMP:10747"/>
        <dbReference type="Rhea" id="RHEA-COMP:10748"/>
        <dbReference type="ChEBI" id="CHEBI:83833"/>
        <dbReference type="ChEBI" id="CHEBI:83834"/>
        <dbReference type="EC" id="5.2.1.8"/>
    </reaction>
</comment>
<dbReference type="NCBIfam" id="NF008602">
    <property type="entry name" value="PRK11570.1"/>
    <property type="match status" value="1"/>
</dbReference>
<evidence type="ECO:0000256" key="5">
    <source>
        <dbReference type="ARBA" id="ARBA00023235"/>
    </source>
</evidence>
<dbReference type="EMBL" id="WACR01000005">
    <property type="protein sequence ID" value="KAB1064545.1"/>
    <property type="molecule type" value="Genomic_DNA"/>
</dbReference>
<proteinExistence type="inferred from homology"/>
<dbReference type="GO" id="GO:0003755">
    <property type="term" value="F:peptidyl-prolyl cis-trans isomerase activity"/>
    <property type="evidence" value="ECO:0007669"/>
    <property type="project" value="UniProtKB-UniRule"/>
</dbReference>
<evidence type="ECO:0000256" key="3">
    <source>
        <dbReference type="ARBA" id="ARBA00022729"/>
    </source>
</evidence>
<dbReference type="PROSITE" id="PS50059">
    <property type="entry name" value="FKBP_PPIASE"/>
    <property type="match status" value="1"/>
</dbReference>
<evidence type="ECO:0000256" key="6">
    <source>
        <dbReference type="PROSITE-ProRule" id="PRU00277"/>
    </source>
</evidence>
<sequence>MKLKLLFSSALSLALIGTSCQQGGGSSFDGKLKSANDSVSYALGVNVASSMEQQGLDEINGEALSAAIKAINSGDSTKILMNNGEAMQFLQTYFAEMQEKKRKEEGSANKTKGQKFLEENKGKEGVEVTESGLQYKVIEMGDGKKPGMNDMVRVHYKGTLIDGSTFDSSYKRGEPAQFPVNGVIAGWTEALQLMPVGSKWELYIPYNLAYGEKGAGQQIPPYSTLIFEVELLEIVDKAQAQQGQPQR</sequence>
<gene>
    <name evidence="9" type="ORF">F3059_07560</name>
</gene>
<dbReference type="Gene3D" id="3.10.50.40">
    <property type="match status" value="1"/>
</dbReference>